<name>A0ABU7XW80_9FLAO</name>
<evidence type="ECO:0000256" key="1">
    <source>
        <dbReference type="ARBA" id="ARBA00004196"/>
    </source>
</evidence>
<dbReference type="Pfam" id="PF07940">
    <property type="entry name" value="Hepar_II_III_C"/>
    <property type="match status" value="1"/>
</dbReference>
<dbReference type="Proteomes" id="UP001337305">
    <property type="component" value="Unassembled WGS sequence"/>
</dbReference>
<sequence>MIYKVLIRTILIGTFFQICGPVIAQNENSLKWESIDGISIPIPPSEHPRLYLRAKDIPDLKKRISNPKLQSIWNELVKMSEEESVDDGKVKGWRDYVKQQGVTVRSELNAIRYLTTGKKVFGRQAIKDILTKMQKSDWPHVQDIARAFGRMMVSGAIVYDWCHDLLTENEKQAFIAEFLRMAKRLECGYPPVKQSSVTGHSSEWMIMRDLLSASIAIYDEFPEMYHLAAGRFFREHLPVRNWFYPGEAYHQGAGYSKVRQAADLYPLWIFDRMGAGNVYNPSQQYIPYHHIYSRRPDGQFLASGDVNYSQGKPTSMALVGLLSGSYYKDEYVNNEYLKRPNIDSRDKLFEFLWKDTELGKKTPSDLPLTKYFGAPYGWMIARTGWNKKSVIAEMKINEYQFNNHQHLDAGAFQIYYKGPLAIDSGIYSGSSGGYNSDHNKNYFKRSIAHNSLLIYDPNETFKSSSYGGSRRTPFAANDGGQRMPGDGWSPPVTLKDLLTKGYKTGEILAREFGPDLLSPDYSYLKGDITKAYSKKVKEVKRSFTFLNLKNDTIPAVFIVFDKVVSSNPSFQKTWLLHSIEKPKISNNETTLSLTENGYTGKLVNTTLIPELDDLEIKSVGGPGKDFWVRGTNYNNTPTKRPDIANERGAWRIEVTPKTDTQENYFLNVMQIMDNDNNTHLSVKKIDGEHILGIQIQDRIVCFNKWFQSMDQPFSFSIQENKSYKILLTDLKPGHWQIIKDNEMFKTSNTVNEDGTLYFEGTGGNYKLIKK</sequence>
<protein>
    <submittedName>
        <fullName evidence="5">Heparinase II/III family protein</fullName>
    </submittedName>
</protein>
<evidence type="ECO:0000313" key="6">
    <source>
        <dbReference type="Proteomes" id="UP001337305"/>
    </source>
</evidence>
<reference evidence="5 6" key="1">
    <citation type="submission" date="2022-09" db="EMBL/GenBank/DDBJ databases">
        <title>Genome sequencing of Flavivirga sp. MEBiC05379.</title>
        <authorList>
            <person name="Oh H.-M."/>
            <person name="Kwon K.K."/>
            <person name="Park M.J."/>
            <person name="Yang S.-H."/>
        </authorList>
    </citation>
    <scope>NUCLEOTIDE SEQUENCE [LARGE SCALE GENOMIC DNA]</scope>
    <source>
        <strain evidence="5 6">MEBiC05379</strain>
    </source>
</reference>
<organism evidence="5 6">
    <name type="scientific">Flavivirga spongiicola</name>
    <dbReference type="NCBI Taxonomy" id="421621"/>
    <lineage>
        <taxon>Bacteria</taxon>
        <taxon>Pseudomonadati</taxon>
        <taxon>Bacteroidota</taxon>
        <taxon>Flavobacteriia</taxon>
        <taxon>Flavobacteriales</taxon>
        <taxon>Flavobacteriaceae</taxon>
        <taxon>Flavivirga</taxon>
    </lineage>
</organism>
<dbReference type="Pfam" id="PF16332">
    <property type="entry name" value="DUF4962"/>
    <property type="match status" value="1"/>
</dbReference>
<evidence type="ECO:0000259" key="2">
    <source>
        <dbReference type="Pfam" id="PF07940"/>
    </source>
</evidence>
<feature type="domain" description="Heparinase II/III-like C-terminal" evidence="2">
    <location>
        <begin position="400"/>
        <end position="473"/>
    </location>
</feature>
<proteinExistence type="predicted"/>
<dbReference type="Pfam" id="PF18675">
    <property type="entry name" value="HepII_C"/>
    <property type="match status" value="1"/>
</dbReference>
<gene>
    <name evidence="5" type="ORF">N1F79_17745</name>
</gene>
<comment type="caution">
    <text evidence="5">The sequence shown here is derived from an EMBL/GenBank/DDBJ whole genome shotgun (WGS) entry which is preliminary data.</text>
</comment>
<dbReference type="InterPro" id="IPR040925">
    <property type="entry name" value="HepII_C"/>
</dbReference>
<keyword evidence="6" id="KW-1185">Reference proteome</keyword>
<evidence type="ECO:0000313" key="5">
    <source>
        <dbReference type="EMBL" id="MEF3834980.1"/>
    </source>
</evidence>
<dbReference type="EMBL" id="JAODOP010000004">
    <property type="protein sequence ID" value="MEF3834980.1"/>
    <property type="molecule type" value="Genomic_DNA"/>
</dbReference>
<dbReference type="RefSeq" id="WP_303307283.1">
    <property type="nucleotide sequence ID" value="NZ_JAODOP010000004.1"/>
</dbReference>
<accession>A0ABU7XW80</accession>
<dbReference type="InterPro" id="IPR032518">
    <property type="entry name" value="HepII_N"/>
</dbReference>
<dbReference type="Gene3D" id="1.50.10.100">
    <property type="entry name" value="Chondroitin AC/alginate lyase"/>
    <property type="match status" value="1"/>
</dbReference>
<dbReference type="InterPro" id="IPR008929">
    <property type="entry name" value="Chondroitin_lyas"/>
</dbReference>
<dbReference type="InterPro" id="IPR054645">
    <property type="entry name" value="HepB"/>
</dbReference>
<dbReference type="Gene3D" id="2.60.40.2750">
    <property type="match status" value="1"/>
</dbReference>
<dbReference type="InterPro" id="IPR012480">
    <property type="entry name" value="Hepar_II_III_C"/>
</dbReference>
<feature type="domain" description="Heparinase II C-terminal" evidence="4">
    <location>
        <begin position="684"/>
        <end position="768"/>
    </location>
</feature>
<evidence type="ECO:0000259" key="3">
    <source>
        <dbReference type="Pfam" id="PF16332"/>
    </source>
</evidence>
<comment type="subcellular location">
    <subcellularLocation>
        <location evidence="1">Cell envelope</location>
    </subcellularLocation>
</comment>
<feature type="domain" description="Heparinase II N-terminal" evidence="3">
    <location>
        <begin position="94"/>
        <end position="316"/>
    </location>
</feature>
<evidence type="ECO:0000259" key="4">
    <source>
        <dbReference type="Pfam" id="PF18675"/>
    </source>
</evidence>
<dbReference type="Gene3D" id="2.70.98.70">
    <property type="match status" value="1"/>
</dbReference>
<dbReference type="NCBIfam" id="NF045571">
    <property type="entry name" value="HepHepsulflyase"/>
    <property type="match status" value="1"/>
</dbReference>